<gene>
    <name evidence="1" type="ORF">L798_08685</name>
</gene>
<name>A0A067RI54_ZOONE</name>
<keyword evidence="2" id="KW-1185">Reference proteome</keyword>
<evidence type="ECO:0000313" key="2">
    <source>
        <dbReference type="Proteomes" id="UP000027135"/>
    </source>
</evidence>
<feature type="non-terminal residue" evidence="1">
    <location>
        <position position="1"/>
    </location>
</feature>
<dbReference type="InParanoid" id="A0A067RI54"/>
<evidence type="ECO:0000313" key="1">
    <source>
        <dbReference type="EMBL" id="KDR23482.1"/>
    </source>
</evidence>
<dbReference type="PANTHER" id="PTHR46114:SF1">
    <property type="entry name" value="ZAD DOMAIN-CONTAINING PROTEIN"/>
    <property type="match status" value="1"/>
</dbReference>
<organism evidence="1 2">
    <name type="scientific">Zootermopsis nevadensis</name>
    <name type="common">Dampwood termite</name>
    <dbReference type="NCBI Taxonomy" id="136037"/>
    <lineage>
        <taxon>Eukaryota</taxon>
        <taxon>Metazoa</taxon>
        <taxon>Ecdysozoa</taxon>
        <taxon>Arthropoda</taxon>
        <taxon>Hexapoda</taxon>
        <taxon>Insecta</taxon>
        <taxon>Pterygota</taxon>
        <taxon>Neoptera</taxon>
        <taxon>Polyneoptera</taxon>
        <taxon>Dictyoptera</taxon>
        <taxon>Blattodea</taxon>
        <taxon>Blattoidea</taxon>
        <taxon>Termitoidae</taxon>
        <taxon>Termopsidae</taxon>
        <taxon>Zootermopsis</taxon>
    </lineage>
</organism>
<sequence>ISFKMHFLHSHLDFFPSNCRALSDEHGERFHQDFSAMEQRYKSKWSAAMLADYCWIVKTDTPVAKYKRK</sequence>
<dbReference type="EMBL" id="KK852460">
    <property type="protein sequence ID" value="KDR23482.1"/>
    <property type="molecule type" value="Genomic_DNA"/>
</dbReference>
<accession>A0A067RI54</accession>
<dbReference type="PANTHER" id="PTHR46114">
    <property type="entry name" value="APPLE DOMAIN-CONTAINING PROTEIN"/>
    <property type="match status" value="1"/>
</dbReference>
<dbReference type="AlphaFoldDB" id="A0A067RI54"/>
<dbReference type="Proteomes" id="UP000027135">
    <property type="component" value="Unassembled WGS sequence"/>
</dbReference>
<protein>
    <submittedName>
        <fullName evidence="1">Uncharacterized protein</fullName>
    </submittedName>
</protein>
<dbReference type="eggNOG" id="ENOG502SEJE">
    <property type="taxonomic scope" value="Eukaryota"/>
</dbReference>
<proteinExistence type="predicted"/>
<reference evidence="1 2" key="1">
    <citation type="journal article" date="2014" name="Nat. Commun.">
        <title>Molecular traces of alternative social organization in a termite genome.</title>
        <authorList>
            <person name="Terrapon N."/>
            <person name="Li C."/>
            <person name="Robertson H.M."/>
            <person name="Ji L."/>
            <person name="Meng X."/>
            <person name="Booth W."/>
            <person name="Chen Z."/>
            <person name="Childers C.P."/>
            <person name="Glastad K.M."/>
            <person name="Gokhale K."/>
            <person name="Gowin J."/>
            <person name="Gronenberg W."/>
            <person name="Hermansen R.A."/>
            <person name="Hu H."/>
            <person name="Hunt B.G."/>
            <person name="Huylmans A.K."/>
            <person name="Khalil S.M."/>
            <person name="Mitchell R.D."/>
            <person name="Munoz-Torres M.C."/>
            <person name="Mustard J.A."/>
            <person name="Pan H."/>
            <person name="Reese J.T."/>
            <person name="Scharf M.E."/>
            <person name="Sun F."/>
            <person name="Vogel H."/>
            <person name="Xiao J."/>
            <person name="Yang W."/>
            <person name="Yang Z."/>
            <person name="Yang Z."/>
            <person name="Zhou J."/>
            <person name="Zhu J."/>
            <person name="Brent C.S."/>
            <person name="Elsik C.G."/>
            <person name="Goodisman M.A."/>
            <person name="Liberles D.A."/>
            <person name="Roe R.M."/>
            <person name="Vargo E.L."/>
            <person name="Vilcinskas A."/>
            <person name="Wang J."/>
            <person name="Bornberg-Bauer E."/>
            <person name="Korb J."/>
            <person name="Zhang G."/>
            <person name="Liebig J."/>
        </authorList>
    </citation>
    <scope>NUCLEOTIDE SEQUENCE [LARGE SCALE GENOMIC DNA]</scope>
    <source>
        <tissue evidence="1">Whole organism</tissue>
    </source>
</reference>